<gene>
    <name evidence="3" type="ORF">BW686_02790</name>
</gene>
<dbReference type="Gene3D" id="3.90.550.20">
    <property type="match status" value="1"/>
</dbReference>
<dbReference type="PANTHER" id="PTHR32385">
    <property type="entry name" value="MANNOSYL PHOSPHORYLINOSITOL CERAMIDE SYNTHASE"/>
    <property type="match status" value="1"/>
</dbReference>
<dbReference type="GO" id="GO:0016020">
    <property type="term" value="C:membrane"/>
    <property type="evidence" value="ECO:0007669"/>
    <property type="project" value="GOC"/>
</dbReference>
<evidence type="ECO:0000256" key="1">
    <source>
        <dbReference type="ARBA" id="ARBA00022679"/>
    </source>
</evidence>
<dbReference type="AlphaFoldDB" id="A0A244EWQ1"/>
<dbReference type="Proteomes" id="UP000195128">
    <property type="component" value="Unassembled WGS sequence"/>
</dbReference>
<dbReference type="InterPro" id="IPR029044">
    <property type="entry name" value="Nucleotide-diphossugar_trans"/>
</dbReference>
<name>A0A244EWQ1_PSESX</name>
<sequence>MDDEYATNLDAVHPVNDDDPYAAFWERVREDFSVSDYFRLKKITLQSPATQACDDIRQECLSRWGVEVEPDETLIATVYLEDPRVYPVPLRANVAHSMTLTQALLCNWQQKGNGDWFDHLGHLQAHRDHGFNCRVVDEKLTASECVAYEAVYRKTSPQRYDSTTHLSIRADAFKHYVWDHNLQSRYLTYLQQFWQAHSKDYNLMLKAGLFRAACLQADEHTLKAEHKAMILEALGVPDNQGWDELSFDAFLTAPVSRRVTISELIVYGYSAVDLMVIRSADSPTVLLYIPGNSSPIHAFMNEHALKDWIGQLCRDPVKRRLFEAHFSAADDDDGFFYSGVATALQGFAVYPKLLNAATGAWNPRKLVQFGEPLHPWPFSHFKDRIKAKSESDALQKIRGHGDYWKAEVSSGLSECVSVLGGIAIVFPELMPVFAGLSVVLAGLGVDQVRNGRTLEERQAGLGRVVFGVLNALPIVAEEAAPIEAGLDAGFIDEAGGGYEISGPVMPFEPSIENGHAPVFRAQPPALSSLDAKMRRLLRALEAPCEWPEIAQGEFAGVYPVQGKHYIELHDRVFRVEWIAQEKQFRIRSPSDPRVWGPYVKTLDTGYWDLDLKPGLRGGESFDGSHLPPISEPIDAPVSVTPDEPEIPLQRREAKVQVELPLDGVSTEEVPSAETGAIKEKYFIRLNGVNTRIYYDADNGCWKTDSALAKPVWLDPNGQWKSGSLKMFRSVETSFPQSKRYEIYTFPRLPELPTEAQPVSRVIHHLWMGDSVPGDELLKNIQRNMSVSPGVRFHLHIDIDAPQAYDQLSDYFREHPEMHISHLKDEPFYADFLNGENGEAFHYFRHSENHNYAAASDILRYRLINEYGGIYVDCDDEIASSFAGAELLAGPNDVLLGTRLDAPSLSYTGPGNSHFASHPDNPVLRRVLKEITRRFERERQANKAFFTTPRPVMNNATEALRLASKARMKPYMTRISELTGPRLFSDVLREARPDYFDLLDRSYSPVDEVLSVAYIERLNNAVDFYFPFKVKAQIKAGSSNQW</sequence>
<dbReference type="GO" id="GO:0051999">
    <property type="term" value="P:mannosyl-inositol phosphorylceramide biosynthetic process"/>
    <property type="evidence" value="ECO:0007669"/>
    <property type="project" value="TreeGrafter"/>
</dbReference>
<evidence type="ECO:0000313" key="3">
    <source>
        <dbReference type="EMBL" id="OUM08914.1"/>
    </source>
</evidence>
<protein>
    <submittedName>
        <fullName evidence="3">Glycosyltransferase sugar-binding domain-conteining protein</fullName>
    </submittedName>
</protein>
<dbReference type="InterPro" id="IPR051706">
    <property type="entry name" value="Glycosyltransferase_domain"/>
</dbReference>
<dbReference type="SUPFAM" id="SSF53448">
    <property type="entry name" value="Nucleotide-diphospho-sugar transferases"/>
    <property type="match status" value="1"/>
</dbReference>
<proteinExistence type="predicted"/>
<dbReference type="GO" id="GO:0000030">
    <property type="term" value="F:mannosyltransferase activity"/>
    <property type="evidence" value="ECO:0007669"/>
    <property type="project" value="TreeGrafter"/>
</dbReference>
<dbReference type="PANTHER" id="PTHR32385:SF15">
    <property type="entry name" value="INOSITOL PHOSPHOCERAMIDE MANNOSYLTRANSFERASE 1"/>
    <property type="match status" value="1"/>
</dbReference>
<dbReference type="InterPro" id="IPR046673">
    <property type="entry name" value="ToxA_N"/>
</dbReference>
<organism evidence="3 4">
    <name type="scientific">Pseudomonas syringae</name>
    <dbReference type="NCBI Taxonomy" id="317"/>
    <lineage>
        <taxon>Bacteria</taxon>
        <taxon>Pseudomonadati</taxon>
        <taxon>Pseudomonadota</taxon>
        <taxon>Gammaproteobacteria</taxon>
        <taxon>Pseudomonadales</taxon>
        <taxon>Pseudomonadaceae</taxon>
        <taxon>Pseudomonas</taxon>
    </lineage>
</organism>
<dbReference type="Pfam" id="PF04488">
    <property type="entry name" value="Gly_transf_sug"/>
    <property type="match status" value="1"/>
</dbReference>
<accession>A0A244EWQ1</accession>
<evidence type="ECO:0000313" key="4">
    <source>
        <dbReference type="Proteomes" id="UP000195128"/>
    </source>
</evidence>
<comment type="caution">
    <text evidence="3">The sequence shown here is derived from an EMBL/GenBank/DDBJ whole genome shotgun (WGS) entry which is preliminary data.</text>
</comment>
<dbReference type="EMBL" id="MTSA01000002">
    <property type="protein sequence ID" value="OUM08914.1"/>
    <property type="molecule type" value="Genomic_DNA"/>
</dbReference>
<keyword evidence="1 3" id="KW-0808">Transferase</keyword>
<evidence type="ECO:0000259" key="2">
    <source>
        <dbReference type="Pfam" id="PF20178"/>
    </source>
</evidence>
<dbReference type="InterPro" id="IPR007577">
    <property type="entry name" value="GlycoTrfase_DXD_sugar-bd_CS"/>
</dbReference>
<dbReference type="OrthoDB" id="7022734at2"/>
<feature type="domain" description="Dermonecrotic toxin N-terminal" evidence="2">
    <location>
        <begin position="45"/>
        <end position="328"/>
    </location>
</feature>
<reference evidence="3 4" key="1">
    <citation type="submission" date="2017-01" db="EMBL/GenBank/DDBJ databases">
        <authorList>
            <person name="Mah S.A."/>
            <person name="Swanson W.J."/>
            <person name="Moy G.W."/>
            <person name="Vacquier V.D."/>
        </authorList>
    </citation>
    <scope>NUCLEOTIDE SEQUENCE [LARGE SCALE GENOMIC DNA]</scope>
    <source>
        <strain evidence="3">PDD-32b-74</strain>
    </source>
</reference>
<dbReference type="Pfam" id="PF20178">
    <property type="entry name" value="ToxA_N"/>
    <property type="match status" value="1"/>
</dbReference>